<name>A0AAW1Q1N0_9CHLO</name>
<proteinExistence type="predicted"/>
<dbReference type="Proteomes" id="UP001465755">
    <property type="component" value="Unassembled WGS sequence"/>
</dbReference>
<dbReference type="EMBL" id="JALJOQ010000002">
    <property type="protein sequence ID" value="KAK9814034.1"/>
    <property type="molecule type" value="Genomic_DNA"/>
</dbReference>
<reference evidence="2 3" key="1">
    <citation type="journal article" date="2024" name="Nat. Commun.">
        <title>Phylogenomics reveals the evolutionary origins of lichenization in chlorophyte algae.</title>
        <authorList>
            <person name="Puginier C."/>
            <person name="Libourel C."/>
            <person name="Otte J."/>
            <person name="Skaloud P."/>
            <person name="Haon M."/>
            <person name="Grisel S."/>
            <person name="Petersen M."/>
            <person name="Berrin J.G."/>
            <person name="Delaux P.M."/>
            <person name="Dal Grande F."/>
            <person name="Keller J."/>
        </authorList>
    </citation>
    <scope>NUCLEOTIDE SEQUENCE [LARGE SCALE GENOMIC DNA]</scope>
    <source>
        <strain evidence="2 3">SAG 2036</strain>
    </source>
</reference>
<dbReference type="AlphaFoldDB" id="A0AAW1Q1N0"/>
<feature type="region of interest" description="Disordered" evidence="1">
    <location>
        <begin position="24"/>
        <end position="77"/>
    </location>
</feature>
<comment type="caution">
    <text evidence="2">The sequence shown here is derived from an EMBL/GenBank/DDBJ whole genome shotgun (WGS) entry which is preliminary data.</text>
</comment>
<feature type="compositionally biased region" description="Pro residues" evidence="1">
    <location>
        <begin position="24"/>
        <end position="41"/>
    </location>
</feature>
<protein>
    <submittedName>
        <fullName evidence="2">Uncharacterized protein</fullName>
    </submittedName>
</protein>
<evidence type="ECO:0000313" key="3">
    <source>
        <dbReference type="Proteomes" id="UP001465755"/>
    </source>
</evidence>
<feature type="compositionally biased region" description="Pro residues" evidence="1">
    <location>
        <begin position="58"/>
        <end position="75"/>
    </location>
</feature>
<sequence>MPSPPPPDHQCFYGNSSTPLFCSYPPPMSPPPMSSPPPPPGQGKCYYGNSSVPLFCDYPPPPSSPSPVPQSPPPPSDHKCFYGNMPTPTLGGKTLSPIFTTGRGDYKVGATSRPADLDQAEVLIESADDFFTTNAVTIQGVSFEGLFPAEMTPQNQWQYITSVAALLYAVFPEDSTPARLLIPNDASSGTWKVASKEGSPADWPMSNITTAAYQIQKLSDDIITVPTVIEDFNIQAIPDQLQTGNFAPPAMSGKRYEIFVPFQYNLPAGAHVFVVPQIGVNCNSATPWAEDECNFVWSSAPWPVSYANQGTPFPSWIQDEQSWTRGPLITPDWASIGTQILGTQPYNAAFTVWA</sequence>
<organism evidence="2 3">
    <name type="scientific">Symbiochloris irregularis</name>
    <dbReference type="NCBI Taxonomy" id="706552"/>
    <lineage>
        <taxon>Eukaryota</taxon>
        <taxon>Viridiplantae</taxon>
        <taxon>Chlorophyta</taxon>
        <taxon>core chlorophytes</taxon>
        <taxon>Trebouxiophyceae</taxon>
        <taxon>Trebouxiales</taxon>
        <taxon>Trebouxiaceae</taxon>
        <taxon>Symbiochloris</taxon>
    </lineage>
</organism>
<evidence type="ECO:0000256" key="1">
    <source>
        <dbReference type="SAM" id="MobiDB-lite"/>
    </source>
</evidence>
<keyword evidence="3" id="KW-1185">Reference proteome</keyword>
<evidence type="ECO:0000313" key="2">
    <source>
        <dbReference type="EMBL" id="KAK9814034.1"/>
    </source>
</evidence>
<accession>A0AAW1Q1N0</accession>
<gene>
    <name evidence="2" type="ORF">WJX73_009723</name>
</gene>